<dbReference type="PANTHER" id="PTHR11806">
    <property type="entry name" value="GLUCOSE INHIBITED DIVISION PROTEIN A"/>
    <property type="match status" value="1"/>
</dbReference>
<dbReference type="FunFam" id="3.50.50.60:FF:000002">
    <property type="entry name" value="tRNA uridine 5-carboxymethylaminomethyl modification enzyme MnmG"/>
    <property type="match status" value="1"/>
</dbReference>
<evidence type="ECO:0000313" key="6">
    <source>
        <dbReference type="EMBL" id="KAJ8608393.1"/>
    </source>
</evidence>
<dbReference type="NCBIfam" id="TIGR00136">
    <property type="entry name" value="mnmG_gidA"/>
    <property type="match status" value="1"/>
</dbReference>
<keyword evidence="3" id="KW-0285">Flavoprotein</keyword>
<dbReference type="GO" id="GO:0002098">
    <property type="term" value="P:tRNA wobble uridine modification"/>
    <property type="evidence" value="ECO:0007669"/>
    <property type="project" value="InterPro"/>
</dbReference>
<dbReference type="InterPro" id="IPR036188">
    <property type="entry name" value="FAD/NAD-bd_sf"/>
</dbReference>
<feature type="domain" description="tRNA uridine 5-carboxymethylaminomethyl modification enzyme C-terminal subdomain" evidence="5">
    <location>
        <begin position="558"/>
        <end position="631"/>
    </location>
</feature>
<dbReference type="InterPro" id="IPR044920">
    <property type="entry name" value="MnmG_C_subdom_sf"/>
</dbReference>
<evidence type="ECO:0000256" key="3">
    <source>
        <dbReference type="ARBA" id="ARBA00022630"/>
    </source>
</evidence>
<keyword evidence="7" id="KW-1185">Reference proteome</keyword>
<organism evidence="6 7">
    <name type="scientific">Chrysophaeum taylorii</name>
    <dbReference type="NCBI Taxonomy" id="2483200"/>
    <lineage>
        <taxon>Eukaryota</taxon>
        <taxon>Sar</taxon>
        <taxon>Stramenopiles</taxon>
        <taxon>Ochrophyta</taxon>
        <taxon>Pelagophyceae</taxon>
        <taxon>Pelagomonadales</taxon>
        <taxon>Pelagomonadaceae</taxon>
        <taxon>Chrysophaeum</taxon>
    </lineage>
</organism>
<proteinExistence type="inferred from homology"/>
<evidence type="ECO:0000256" key="1">
    <source>
        <dbReference type="ARBA" id="ARBA00001974"/>
    </source>
</evidence>
<dbReference type="GO" id="GO:0050660">
    <property type="term" value="F:flavin adenine dinucleotide binding"/>
    <property type="evidence" value="ECO:0007669"/>
    <property type="project" value="InterPro"/>
</dbReference>
<dbReference type="InterPro" id="IPR047001">
    <property type="entry name" value="MnmG_C_subdom"/>
</dbReference>
<dbReference type="Gene3D" id="1.10.150.570">
    <property type="entry name" value="GidA associated domain, C-terminal subdomain"/>
    <property type="match status" value="1"/>
</dbReference>
<dbReference type="SMART" id="SM01228">
    <property type="entry name" value="GIDA_assoc_3"/>
    <property type="match status" value="1"/>
</dbReference>
<sequence>MIGHKEFDVVVIGGGHAGCEAAAAAARVGARTALVTQRKDTIGEMSCNPSIGGIGKGHLVREVDALGGLMGLAIDRGGIHFRMLNRRKGQAVWGPRAQADRDLYKAAIFELVGEIPNLEIIEDSALDVELEGSVVRGVRLGRETLTCSAAVITTGTFLRGRCYVGHESYEAGRHVRNSEIVEPPSNALAKLLEETLGLPLARLKTGTPPRLDGRTIDWDRCVVQPSEEPFAFSSYGPPASNPLIRCHRTATNPRTHEIVVANAHTLAAPSTTGVGPRYCPSLYKKVERFDRPSHGVWLEPEGLGTHVVYPNGLSGAFPLEVQRQIVASIRGLERAEILQAGYDVEYDFVDPRSLDHCLGVRAAPGLYLAGQICGTTGYEEAAALGVIAGANAGLSALGRDRFVLSRRDGYAGVLVDDLVSRGTREPYRMFTSRAEYRLSLRADNADLRLTPRAFEVGLVGDDRAEACARRQRCVDDGLRRLDRLRFRAADWYRHVPFAPDDDRTGKKAARGVVKSAAEMLAMPNADLASVERAANTLSDDDQGGVVAAEARDTVAAVCKYRAYLDRFDKEFDVYRRNEQLFLPPDLDYDPKALPALSAEELEKLRAHRPKTFADASNIAGITPASLVYLYNHVVTRTPPRRRRKQHHNG</sequence>
<keyword evidence="4" id="KW-0274">FAD</keyword>
<dbReference type="Pfam" id="PF13932">
    <property type="entry name" value="SAM_GIDA_C"/>
    <property type="match status" value="1"/>
</dbReference>
<comment type="caution">
    <text evidence="6">The sequence shown here is derived from an EMBL/GenBank/DDBJ whole genome shotgun (WGS) entry which is preliminary data.</text>
</comment>
<dbReference type="GO" id="GO:0030488">
    <property type="term" value="P:tRNA methylation"/>
    <property type="evidence" value="ECO:0007669"/>
    <property type="project" value="TreeGrafter"/>
</dbReference>
<reference evidence="6" key="1">
    <citation type="submission" date="2023-01" db="EMBL/GenBank/DDBJ databases">
        <title>Metagenome sequencing of chrysophaentin producing Chrysophaeum taylorii.</title>
        <authorList>
            <person name="Davison J."/>
            <person name="Bewley C."/>
        </authorList>
    </citation>
    <scope>NUCLEOTIDE SEQUENCE</scope>
    <source>
        <strain evidence="6">NIES-1699</strain>
    </source>
</reference>
<gene>
    <name evidence="6" type="ORF">CTAYLR_008158</name>
</gene>
<dbReference type="Gene3D" id="3.50.50.60">
    <property type="entry name" value="FAD/NAD(P)-binding domain"/>
    <property type="match status" value="2"/>
</dbReference>
<dbReference type="SUPFAM" id="SSF51905">
    <property type="entry name" value="FAD/NAD(P)-binding domain"/>
    <property type="match status" value="1"/>
</dbReference>
<dbReference type="Proteomes" id="UP001230188">
    <property type="component" value="Unassembled WGS sequence"/>
</dbReference>
<dbReference type="AlphaFoldDB" id="A0AAD7XRX7"/>
<name>A0AAD7XRX7_9STRA</name>
<dbReference type="EMBL" id="JAQMWT010000172">
    <property type="protein sequence ID" value="KAJ8608393.1"/>
    <property type="molecule type" value="Genomic_DNA"/>
</dbReference>
<protein>
    <recommendedName>
        <fullName evidence="5">tRNA uridine 5-carboxymethylaminomethyl modification enzyme C-terminal subdomain domain-containing protein</fullName>
    </recommendedName>
</protein>
<evidence type="ECO:0000256" key="4">
    <source>
        <dbReference type="ARBA" id="ARBA00022827"/>
    </source>
</evidence>
<dbReference type="Pfam" id="PF01134">
    <property type="entry name" value="GIDA"/>
    <property type="match status" value="1"/>
</dbReference>
<evidence type="ECO:0000256" key="2">
    <source>
        <dbReference type="ARBA" id="ARBA00007653"/>
    </source>
</evidence>
<dbReference type="PANTHER" id="PTHR11806:SF0">
    <property type="entry name" value="PROTEIN MTO1 HOMOLOG, MITOCHONDRIAL"/>
    <property type="match status" value="1"/>
</dbReference>
<evidence type="ECO:0000259" key="5">
    <source>
        <dbReference type="SMART" id="SM01228"/>
    </source>
</evidence>
<evidence type="ECO:0000313" key="7">
    <source>
        <dbReference type="Proteomes" id="UP001230188"/>
    </source>
</evidence>
<dbReference type="GO" id="GO:0005737">
    <property type="term" value="C:cytoplasm"/>
    <property type="evidence" value="ECO:0007669"/>
    <property type="project" value="UniProtKB-ARBA"/>
</dbReference>
<dbReference type="InterPro" id="IPR002218">
    <property type="entry name" value="MnmG-rel"/>
</dbReference>
<dbReference type="InterPro" id="IPR004416">
    <property type="entry name" value="MnmG"/>
</dbReference>
<comment type="similarity">
    <text evidence="2">Belongs to the MnmG family.</text>
</comment>
<accession>A0AAD7XRX7</accession>
<comment type="cofactor">
    <cofactor evidence="1">
        <name>FAD</name>
        <dbReference type="ChEBI" id="CHEBI:57692"/>
    </cofactor>
</comment>
<dbReference type="InterPro" id="IPR026904">
    <property type="entry name" value="MnmG_C"/>
</dbReference>
<dbReference type="InterPro" id="IPR040131">
    <property type="entry name" value="MnmG_N"/>
</dbReference>